<dbReference type="Gramene" id="TraesCLE_scaffold_092605_01G000300.1">
    <property type="protein sequence ID" value="TraesCLE_scaffold_092605_01G000300.1"/>
    <property type="gene ID" value="TraesCLE_scaffold_092605_01G000300"/>
</dbReference>
<keyword evidence="4" id="KW-1185">Reference proteome</keyword>
<feature type="region of interest" description="Disordered" evidence="1">
    <location>
        <begin position="48"/>
        <end position="84"/>
    </location>
</feature>
<dbReference type="Gramene" id="TraesJAG5D03G03115170.1">
    <property type="protein sequence ID" value="TraesJAG5D03G03115170.1.CDS1"/>
    <property type="gene ID" value="TraesJAG5D03G03115170"/>
</dbReference>
<dbReference type="PANTHER" id="PTHR37702">
    <property type="entry name" value="PROLINE-RICH FAMILY PROTEIN"/>
    <property type="match status" value="1"/>
</dbReference>
<reference evidence="3" key="1">
    <citation type="submission" date="2018-08" db="EMBL/GenBank/DDBJ databases">
        <authorList>
            <person name="Rossello M."/>
        </authorList>
    </citation>
    <scope>NUCLEOTIDE SEQUENCE [LARGE SCALE GENOMIC DNA]</scope>
    <source>
        <strain evidence="3">cv. Chinese Spring</strain>
    </source>
</reference>
<dbReference type="Gramene" id="TraesMAC5D03G03110080.1">
    <property type="protein sequence ID" value="TraesMAC5D03G03110080.1.CDS1"/>
    <property type="gene ID" value="TraesMAC5D03G03110080"/>
</dbReference>
<dbReference type="Gramene" id="TraesJUL5D03G03136470.1">
    <property type="protein sequence ID" value="TraesJUL5D03G03136470.1.CDS1"/>
    <property type="gene ID" value="TraesJUL5D03G03136470"/>
</dbReference>
<reference evidence="3" key="2">
    <citation type="submission" date="2018-10" db="UniProtKB">
        <authorList>
            <consortium name="EnsemblPlants"/>
        </authorList>
    </citation>
    <scope>IDENTIFICATION</scope>
</reference>
<feature type="compositionally biased region" description="Gly residues" evidence="1">
    <location>
        <begin position="56"/>
        <end position="68"/>
    </location>
</feature>
<dbReference type="Gramene" id="TraesSYM5D03G03051240.1">
    <property type="protein sequence ID" value="TraesSYM5D03G03051240.1.CDS1"/>
    <property type="gene ID" value="TraesSYM5D03G03051240"/>
</dbReference>
<dbReference type="Gramene" id="TraesARI5D03G03064900.1">
    <property type="protein sequence ID" value="TraesARI5D03G03064900.1.CDS1"/>
    <property type="gene ID" value="TraesARI5D03G03064900"/>
</dbReference>
<evidence type="ECO:0000256" key="2">
    <source>
        <dbReference type="SAM" id="SignalP"/>
    </source>
</evidence>
<dbReference type="RefSeq" id="XP_044401218.1">
    <property type="nucleotide sequence ID" value="XM_044545283.1"/>
</dbReference>
<sequence length="161" mass="16438">MPRSFVITIFVFVAVVSMLATMAVADTPADCPYPCLPPPTSGGVINSYPPPPPAGTGTGTGGGGGDGFSGSYPPPPPGGFQLTPPGVMPGFLAPPFSAVPAGPAPPPPNPVLPWFPWYYQHDNPITGSTTSASSPTASHRRTTCMVTLLLQLCLAILLRAP</sequence>
<dbReference type="PaxDb" id="4565-Traes_5DL_E10114A3A.1"/>
<dbReference type="Gramene" id="TraesWEE_scaffold_073838_01G000300.1">
    <property type="protein sequence ID" value="TraesWEE_scaffold_073838_01G000300.1"/>
    <property type="gene ID" value="TraesWEE_scaffold_073838_01G000300"/>
</dbReference>
<dbReference type="PANTHER" id="PTHR37702:SF2">
    <property type="entry name" value="OS09G0332100 PROTEIN"/>
    <property type="match status" value="1"/>
</dbReference>
<dbReference type="STRING" id="4565.A0A3B6MS44"/>
<protein>
    <submittedName>
        <fullName evidence="3">Uncharacterized protein</fullName>
    </submittedName>
</protein>
<dbReference type="Gramene" id="TraesROB_scaffold_072758_01G000200.1">
    <property type="protein sequence ID" value="TraesROB_scaffold_072758_01G000200.1"/>
    <property type="gene ID" value="TraesROB_scaffold_072758_01G000200"/>
</dbReference>
<evidence type="ECO:0000256" key="1">
    <source>
        <dbReference type="SAM" id="MobiDB-lite"/>
    </source>
</evidence>
<dbReference type="GeneID" id="123124711"/>
<dbReference type="Gramene" id="TraesLDM5D03G03115990.1">
    <property type="protein sequence ID" value="TraesLDM5D03G03115990.1.CDS1"/>
    <property type="gene ID" value="TraesLDM5D03G03115990"/>
</dbReference>
<keyword evidence="2" id="KW-0732">Signal</keyword>
<dbReference type="Gramene" id="TraesCS5D03G0452700.1">
    <property type="protein sequence ID" value="TraesCS5D03G0452700.1.CDS1"/>
    <property type="gene ID" value="TraesCS5D03G0452700"/>
</dbReference>
<accession>A0A3B6MS44</accession>
<dbReference type="EnsemblPlants" id="TraesCS5D02G190400.1">
    <property type="protein sequence ID" value="TraesCS5D02G190400.1.cds1"/>
    <property type="gene ID" value="TraesCS5D02G190400"/>
</dbReference>
<dbReference type="Proteomes" id="UP000019116">
    <property type="component" value="Chromosome 5D"/>
</dbReference>
<dbReference type="Gramene" id="TraesCAD_scaffold_077539_01G000200.1">
    <property type="protein sequence ID" value="TraesCAD_scaffold_077539_01G000200.1"/>
    <property type="gene ID" value="TraesCAD_scaffold_077539_01G000200"/>
</dbReference>
<name>A0A3B6MS44_WHEAT</name>
<organism evidence="3">
    <name type="scientific">Triticum aestivum</name>
    <name type="common">Wheat</name>
    <dbReference type="NCBI Taxonomy" id="4565"/>
    <lineage>
        <taxon>Eukaryota</taxon>
        <taxon>Viridiplantae</taxon>
        <taxon>Streptophyta</taxon>
        <taxon>Embryophyta</taxon>
        <taxon>Tracheophyta</taxon>
        <taxon>Spermatophyta</taxon>
        <taxon>Magnoliopsida</taxon>
        <taxon>Liliopsida</taxon>
        <taxon>Poales</taxon>
        <taxon>Poaceae</taxon>
        <taxon>BOP clade</taxon>
        <taxon>Pooideae</taxon>
        <taxon>Triticodae</taxon>
        <taxon>Triticeae</taxon>
        <taxon>Triticinae</taxon>
        <taxon>Triticum</taxon>
    </lineage>
</organism>
<feature type="chain" id="PRO_5043177840" evidence="2">
    <location>
        <begin position="26"/>
        <end position="161"/>
    </location>
</feature>
<dbReference type="Gramene" id="TraesNOR5D03G03141010.1">
    <property type="protein sequence ID" value="TraesNOR5D03G03141010.1.CDS1"/>
    <property type="gene ID" value="TraesNOR5D03G03141010"/>
</dbReference>
<dbReference type="OMA" id="PALPWFP"/>
<proteinExistence type="predicted"/>
<dbReference type="Gramene" id="TraesSTA5D03G03102130.1">
    <property type="protein sequence ID" value="TraesSTA5D03G03102130.1.CDS1"/>
    <property type="gene ID" value="TraesSTA5D03G03102130"/>
</dbReference>
<dbReference type="Gramene" id="TraesCS5D02G190400.1">
    <property type="protein sequence ID" value="TraesCS5D02G190400.1.cds1"/>
    <property type="gene ID" value="TraesCS5D02G190400"/>
</dbReference>
<dbReference type="Gramene" id="TraesLAC5D03G03067150.1">
    <property type="protein sequence ID" value="TraesLAC5D03G03067150.1.CDS1"/>
    <property type="gene ID" value="TraesLAC5D03G03067150"/>
</dbReference>
<gene>
    <name evidence="3" type="primary">LOC123124711</name>
</gene>
<dbReference type="AlphaFoldDB" id="A0A3B6MS44"/>
<evidence type="ECO:0000313" key="3">
    <source>
        <dbReference type="EnsemblPlants" id="TraesCS5D02G190400.1.cds1"/>
    </source>
</evidence>
<feature type="signal peptide" evidence="2">
    <location>
        <begin position="1"/>
        <end position="25"/>
    </location>
</feature>
<dbReference type="Gramene" id="TraesPARA_EIv1.0_1809270.1">
    <property type="protein sequence ID" value="TraesPARA_EIv1.0_1809270.1.CDS1"/>
    <property type="gene ID" value="TraesPARA_EIv1.0_1809270"/>
</dbReference>
<evidence type="ECO:0000313" key="4">
    <source>
        <dbReference type="Proteomes" id="UP000019116"/>
    </source>
</evidence>